<evidence type="ECO:0000313" key="2">
    <source>
        <dbReference type="EMBL" id="JAA61098.1"/>
    </source>
</evidence>
<accession>L7MCZ4</accession>
<name>L7MCZ4_RHIPC</name>
<feature type="non-terminal residue" evidence="2">
    <location>
        <position position="1"/>
    </location>
</feature>
<feature type="transmembrane region" description="Helical" evidence="1">
    <location>
        <begin position="24"/>
        <end position="43"/>
    </location>
</feature>
<keyword evidence="1" id="KW-1133">Transmembrane helix</keyword>
<sequence>HQHLFVDCVKEVVYGLPLSCGRTSVGRALSFVVYVFLTVSLLFKRVLKCSHCLVCVCVCVCACMCVCVCVRACMCVCGCACMCVCVCVRLCACMCVC</sequence>
<keyword evidence="1" id="KW-0812">Transmembrane</keyword>
<organism evidence="2">
    <name type="scientific">Rhipicephalus pulchellus</name>
    <name type="common">Yellow backed tick</name>
    <name type="synonym">Dermacentor pulchellus</name>
    <dbReference type="NCBI Taxonomy" id="72859"/>
    <lineage>
        <taxon>Eukaryota</taxon>
        <taxon>Metazoa</taxon>
        <taxon>Ecdysozoa</taxon>
        <taxon>Arthropoda</taxon>
        <taxon>Chelicerata</taxon>
        <taxon>Arachnida</taxon>
        <taxon>Acari</taxon>
        <taxon>Parasitiformes</taxon>
        <taxon>Ixodida</taxon>
        <taxon>Ixodoidea</taxon>
        <taxon>Ixodidae</taxon>
        <taxon>Rhipicephalinae</taxon>
        <taxon>Rhipicephalus</taxon>
        <taxon>Rhipicephalus</taxon>
    </lineage>
</organism>
<keyword evidence="1" id="KW-0472">Membrane</keyword>
<reference evidence="2" key="2">
    <citation type="journal article" date="2015" name="J. Proteomics">
        <title>Sexual differences in the sialomes of the zebra tick, Rhipicephalus pulchellus.</title>
        <authorList>
            <person name="Tan A.W."/>
            <person name="Francischetti I.M."/>
            <person name="Slovak M."/>
            <person name="Kini R.M."/>
            <person name="Ribeiro J.M."/>
        </authorList>
    </citation>
    <scope>NUCLEOTIDE SEQUENCE</scope>
    <source>
        <tissue evidence="2">Salivary gland</tissue>
    </source>
</reference>
<reference evidence="2" key="1">
    <citation type="submission" date="2012-11" db="EMBL/GenBank/DDBJ databases">
        <authorList>
            <person name="Lucero-Rivera Y.E."/>
            <person name="Tovar-Ramirez D."/>
        </authorList>
    </citation>
    <scope>NUCLEOTIDE SEQUENCE</scope>
    <source>
        <tissue evidence="2">Salivary gland</tissue>
    </source>
</reference>
<dbReference type="AlphaFoldDB" id="L7MCZ4"/>
<protein>
    <submittedName>
        <fullName evidence="2">Putative syntaxin-binding protein 2</fullName>
    </submittedName>
</protein>
<evidence type="ECO:0000256" key="1">
    <source>
        <dbReference type="SAM" id="Phobius"/>
    </source>
</evidence>
<dbReference type="EMBL" id="GACK01003936">
    <property type="protein sequence ID" value="JAA61098.1"/>
    <property type="molecule type" value="mRNA"/>
</dbReference>
<feature type="non-terminal residue" evidence="2">
    <location>
        <position position="97"/>
    </location>
</feature>
<feature type="transmembrane region" description="Helical" evidence="1">
    <location>
        <begin position="52"/>
        <end position="74"/>
    </location>
</feature>
<proteinExistence type="evidence at transcript level"/>